<dbReference type="OrthoDB" id="3335076at2"/>
<sequence>MVDPDDLDGALAACPACDGLGIRLSRCSGCAPVPDGGCGDCGGTGYSQAMCDTCDHTGMVCAQLVISVINVDLATVASTQVVAGAHQPRRLPHGGWGIDCAAIVADLASQVSAPGLSPADSITEVIPLPSDYHPELPAAVRWEMEANAIAVAAGESRWRVLRGASLATQVAAHTMERPGCDCAGSAPPTGPAPHDTLCAHCRDQSGGAPAMTIPSGRRPAVGPARHGTGRWTVGHLTQLGFGLGLAIDVTCRAVSPTSAEVKTLWSVTWTAPDAPPDTEAEPLPEFEQAVAAAADRLAHIPGRLYPAGEMIPVPRQALPPVVGLARMEPTLSALTSYLSSSVDTTVRCRVEPGRCTIHLCADGRRRQLADGTDFESAMAAIGL</sequence>
<proteinExistence type="predicted"/>
<dbReference type="AlphaFoldDB" id="A0A562VDZ9"/>
<keyword evidence="2" id="KW-1185">Reference proteome</keyword>
<gene>
    <name evidence="1" type="ORF">LX16_1833</name>
</gene>
<dbReference type="RefSeq" id="WP_147135956.1">
    <property type="nucleotide sequence ID" value="NZ_BAABIJ010000001.1"/>
</dbReference>
<reference evidence="1 2" key="1">
    <citation type="journal article" date="2013" name="Stand. Genomic Sci.">
        <title>Genomic Encyclopedia of Type Strains, Phase I: The one thousand microbial genomes (KMG-I) project.</title>
        <authorList>
            <person name="Kyrpides N.C."/>
            <person name="Woyke T."/>
            <person name="Eisen J.A."/>
            <person name="Garrity G."/>
            <person name="Lilburn T.G."/>
            <person name="Beck B.J."/>
            <person name="Whitman W.B."/>
            <person name="Hugenholtz P."/>
            <person name="Klenk H.P."/>
        </authorList>
    </citation>
    <scope>NUCLEOTIDE SEQUENCE [LARGE SCALE GENOMIC DNA]</scope>
    <source>
        <strain evidence="1 2">DSM 45044</strain>
    </source>
</reference>
<name>A0A562VDZ9_9ACTN</name>
<dbReference type="Proteomes" id="UP000321617">
    <property type="component" value="Unassembled WGS sequence"/>
</dbReference>
<comment type="caution">
    <text evidence="1">The sequence shown here is derived from an EMBL/GenBank/DDBJ whole genome shotgun (WGS) entry which is preliminary data.</text>
</comment>
<dbReference type="EMBL" id="VLLL01000005">
    <property type="protein sequence ID" value="TWJ16109.1"/>
    <property type="molecule type" value="Genomic_DNA"/>
</dbReference>
<evidence type="ECO:0000313" key="2">
    <source>
        <dbReference type="Proteomes" id="UP000321617"/>
    </source>
</evidence>
<protein>
    <submittedName>
        <fullName evidence="1">Uncharacterized protein</fullName>
    </submittedName>
</protein>
<accession>A0A562VDZ9</accession>
<evidence type="ECO:0000313" key="1">
    <source>
        <dbReference type="EMBL" id="TWJ16109.1"/>
    </source>
</evidence>
<organism evidence="1 2">
    <name type="scientific">Stackebrandtia albiflava</name>
    <dbReference type="NCBI Taxonomy" id="406432"/>
    <lineage>
        <taxon>Bacteria</taxon>
        <taxon>Bacillati</taxon>
        <taxon>Actinomycetota</taxon>
        <taxon>Actinomycetes</taxon>
        <taxon>Glycomycetales</taxon>
        <taxon>Glycomycetaceae</taxon>
        <taxon>Stackebrandtia</taxon>
    </lineage>
</organism>